<keyword evidence="3" id="KW-0808">Transferase</keyword>
<dbReference type="EMBL" id="FNHI01000002">
    <property type="protein sequence ID" value="SDL88946.1"/>
    <property type="molecule type" value="Genomic_DNA"/>
</dbReference>
<keyword evidence="1" id="KW-0723">Serine/threonine-protein kinase</keyword>
<evidence type="ECO:0000313" key="3">
    <source>
        <dbReference type="EMBL" id="SDL88946.1"/>
    </source>
</evidence>
<organism evidence="3 4">
    <name type="scientific">Streptomyces wuyuanensis</name>
    <dbReference type="NCBI Taxonomy" id="1196353"/>
    <lineage>
        <taxon>Bacteria</taxon>
        <taxon>Bacillati</taxon>
        <taxon>Actinomycetota</taxon>
        <taxon>Actinomycetes</taxon>
        <taxon>Kitasatosporales</taxon>
        <taxon>Streptomycetaceae</taxon>
        <taxon>Streptomyces</taxon>
    </lineage>
</organism>
<keyword evidence="3" id="KW-0418">Kinase</keyword>
<dbReference type="InterPro" id="IPR050267">
    <property type="entry name" value="Anti-sigma-factor_SerPK"/>
</dbReference>
<dbReference type="GO" id="GO:0004674">
    <property type="term" value="F:protein serine/threonine kinase activity"/>
    <property type="evidence" value="ECO:0007669"/>
    <property type="project" value="UniProtKB-KW"/>
</dbReference>
<dbReference type="Pfam" id="PF13581">
    <property type="entry name" value="HATPase_c_2"/>
    <property type="match status" value="1"/>
</dbReference>
<dbReference type="Gene3D" id="3.30.565.10">
    <property type="entry name" value="Histidine kinase-like ATPase, C-terminal domain"/>
    <property type="match status" value="1"/>
</dbReference>
<dbReference type="AlphaFoldDB" id="A0A1G9NQT5"/>
<proteinExistence type="predicted"/>
<name>A0A1G9NQT5_9ACTN</name>
<dbReference type="PANTHER" id="PTHR35526">
    <property type="entry name" value="ANTI-SIGMA-F FACTOR RSBW-RELATED"/>
    <property type="match status" value="1"/>
</dbReference>
<gene>
    <name evidence="3" type="ORF">SAMN05444921_10257</name>
</gene>
<reference evidence="4" key="1">
    <citation type="submission" date="2016-10" db="EMBL/GenBank/DDBJ databases">
        <authorList>
            <person name="Varghese N."/>
            <person name="Submissions S."/>
        </authorList>
    </citation>
    <scope>NUCLEOTIDE SEQUENCE [LARGE SCALE GENOMIC DNA]</scope>
    <source>
        <strain evidence="4">CGMCC 4.7042</strain>
    </source>
</reference>
<dbReference type="InterPro" id="IPR036890">
    <property type="entry name" value="HATPase_C_sf"/>
</dbReference>
<dbReference type="RefSeq" id="WP_208867678.1">
    <property type="nucleotide sequence ID" value="NZ_FNHI01000002.1"/>
</dbReference>
<feature type="domain" description="Histidine kinase/HSP90-like ATPase" evidence="2">
    <location>
        <begin position="17"/>
        <end position="116"/>
    </location>
</feature>
<sequence length="137" mass="14656">MLPLTLELLATAKAVPDVRRAVCEHLGDAFRPDLELCVSELLTNVIRHLGEGVPVTVRVLHGQGRTRVEITDPDPRALPVLRVAAGDDEGGRGLALLDAVTLRWGVDQGPGTKTVWCELPQGPPGRSPSQTDSSLVQ</sequence>
<keyword evidence="4" id="KW-1185">Reference proteome</keyword>
<evidence type="ECO:0000256" key="1">
    <source>
        <dbReference type="ARBA" id="ARBA00022527"/>
    </source>
</evidence>
<accession>A0A1G9NQT5</accession>
<evidence type="ECO:0000313" key="4">
    <source>
        <dbReference type="Proteomes" id="UP000199063"/>
    </source>
</evidence>
<dbReference type="InterPro" id="IPR003594">
    <property type="entry name" value="HATPase_dom"/>
</dbReference>
<dbReference type="STRING" id="1196353.SAMN05444921_10257"/>
<evidence type="ECO:0000259" key="2">
    <source>
        <dbReference type="Pfam" id="PF13581"/>
    </source>
</evidence>
<dbReference type="GeneID" id="40828009"/>
<dbReference type="Proteomes" id="UP000199063">
    <property type="component" value="Unassembled WGS sequence"/>
</dbReference>
<dbReference type="CDD" id="cd16936">
    <property type="entry name" value="HATPase_RsbW-like"/>
    <property type="match status" value="1"/>
</dbReference>
<dbReference type="SUPFAM" id="SSF55874">
    <property type="entry name" value="ATPase domain of HSP90 chaperone/DNA topoisomerase II/histidine kinase"/>
    <property type="match status" value="1"/>
</dbReference>
<dbReference type="PANTHER" id="PTHR35526:SF3">
    <property type="entry name" value="ANTI-SIGMA-F FACTOR RSBW"/>
    <property type="match status" value="1"/>
</dbReference>
<protein>
    <submittedName>
        <fullName evidence="3">Histidine kinase-like ATPase domain-containing protein</fullName>
    </submittedName>
</protein>